<evidence type="ECO:0000313" key="4">
    <source>
        <dbReference type="Proteomes" id="UP000006514"/>
    </source>
</evidence>
<reference evidence="4" key="1">
    <citation type="journal article" date="2012" name="Science">
        <title>The Paleozoic origin of enzymatic lignin decomposition reconstructed from 31 fungal genomes.</title>
        <authorList>
            <person name="Floudas D."/>
            <person name="Binder M."/>
            <person name="Riley R."/>
            <person name="Barry K."/>
            <person name="Blanchette R.A."/>
            <person name="Henrissat B."/>
            <person name="Martinez A.T."/>
            <person name="Otillar R."/>
            <person name="Spatafora J.W."/>
            <person name="Yadav J.S."/>
            <person name="Aerts A."/>
            <person name="Benoit I."/>
            <person name="Boyd A."/>
            <person name="Carlson A."/>
            <person name="Copeland A."/>
            <person name="Coutinho P.M."/>
            <person name="de Vries R.P."/>
            <person name="Ferreira P."/>
            <person name="Findley K."/>
            <person name="Foster B."/>
            <person name="Gaskell J."/>
            <person name="Glotzer D."/>
            <person name="Gorecki P."/>
            <person name="Heitman J."/>
            <person name="Hesse C."/>
            <person name="Hori C."/>
            <person name="Igarashi K."/>
            <person name="Jurgens J.A."/>
            <person name="Kallen N."/>
            <person name="Kersten P."/>
            <person name="Kohler A."/>
            <person name="Kuees U."/>
            <person name="Kumar T.K.A."/>
            <person name="Kuo A."/>
            <person name="LaButti K."/>
            <person name="Larrondo L.F."/>
            <person name="Lindquist E."/>
            <person name="Ling A."/>
            <person name="Lombard V."/>
            <person name="Lucas S."/>
            <person name="Lundell T."/>
            <person name="Martin R."/>
            <person name="McLaughlin D.J."/>
            <person name="Morgenstern I."/>
            <person name="Morin E."/>
            <person name="Murat C."/>
            <person name="Nagy L.G."/>
            <person name="Nolan M."/>
            <person name="Ohm R.A."/>
            <person name="Patyshakuliyeva A."/>
            <person name="Rokas A."/>
            <person name="Ruiz-Duenas F.J."/>
            <person name="Sabat G."/>
            <person name="Salamov A."/>
            <person name="Samejima M."/>
            <person name="Schmutz J."/>
            <person name="Slot J.C."/>
            <person name="St John F."/>
            <person name="Stenlid J."/>
            <person name="Sun H."/>
            <person name="Sun S."/>
            <person name="Syed K."/>
            <person name="Tsang A."/>
            <person name="Wiebenga A."/>
            <person name="Young D."/>
            <person name="Pisabarro A."/>
            <person name="Eastwood D.C."/>
            <person name="Martin F."/>
            <person name="Cullen D."/>
            <person name="Grigoriev I.V."/>
            <person name="Hibbett D.S."/>
        </authorList>
    </citation>
    <scope>NUCLEOTIDE SEQUENCE [LARGE SCALE GENOMIC DNA]</scope>
    <source>
        <strain evidence="4">TFB10046</strain>
    </source>
</reference>
<protein>
    <submittedName>
        <fullName evidence="3">Uncharacterized protein</fullName>
    </submittedName>
</protein>
<dbReference type="EMBL" id="JH687837">
    <property type="protein sequence ID" value="EJD37664.1"/>
    <property type="molecule type" value="Genomic_DNA"/>
</dbReference>
<dbReference type="InParanoid" id="J0LHP7"/>
<feature type="region of interest" description="Disordered" evidence="1">
    <location>
        <begin position="256"/>
        <end position="287"/>
    </location>
</feature>
<accession>J0LHP7</accession>
<evidence type="ECO:0000313" key="3">
    <source>
        <dbReference type="EMBL" id="EJD37664.1"/>
    </source>
</evidence>
<feature type="region of interest" description="Disordered" evidence="1">
    <location>
        <begin position="341"/>
        <end position="366"/>
    </location>
</feature>
<keyword evidence="2" id="KW-0812">Transmembrane</keyword>
<proteinExistence type="predicted"/>
<organism evidence="3 4">
    <name type="scientific">Auricularia subglabra (strain TFB-10046 / SS5)</name>
    <name type="common">White-rot fungus</name>
    <name type="synonym">Auricularia delicata (strain TFB10046)</name>
    <dbReference type="NCBI Taxonomy" id="717982"/>
    <lineage>
        <taxon>Eukaryota</taxon>
        <taxon>Fungi</taxon>
        <taxon>Dikarya</taxon>
        <taxon>Basidiomycota</taxon>
        <taxon>Agaricomycotina</taxon>
        <taxon>Agaricomycetes</taxon>
        <taxon>Auriculariales</taxon>
        <taxon>Auriculariaceae</taxon>
        <taxon>Auricularia</taxon>
    </lineage>
</organism>
<dbReference type="Proteomes" id="UP000006514">
    <property type="component" value="Unassembled WGS sequence"/>
</dbReference>
<keyword evidence="4" id="KW-1185">Reference proteome</keyword>
<name>J0LHP7_AURST</name>
<evidence type="ECO:0000256" key="2">
    <source>
        <dbReference type="SAM" id="Phobius"/>
    </source>
</evidence>
<keyword evidence="2" id="KW-1133">Transmembrane helix</keyword>
<dbReference type="KEGG" id="adl:AURDEDRAFT_173322"/>
<feature type="transmembrane region" description="Helical" evidence="2">
    <location>
        <begin position="226"/>
        <end position="247"/>
    </location>
</feature>
<gene>
    <name evidence="3" type="ORF">AURDEDRAFT_173322</name>
</gene>
<sequence length="366" mass="39638">MPKMPKQVTVYEAGAVQWAQRGTVETVERSTLGTICPTSLTGNDGDRQAFILNDPADVVALEFNGTEIAIYGIAYATDSCQLGKNPTRALLDILAPPPTVPSATSSMSTLSANGPSAPSCVPFSPEAMTCGILLARWTQLDKRNRHRVYITTSGQKIAVLNATVALNLDAPDSQLDSPPSLELPPIPDFKYPSNTTDTISDTLSHFAPSTWPADSSSHRRLHPAQIAMYTLLGVVCALCIIMGLLFARWRMRRRQRTPAKAKPPESEPATQRTSPSPSPAHPPEPHLVEKHQPVKMLFRPPDAMSSANVTLATSDDTDLDRAIEGTGLTKQELIASLNRLRDHGGASRSLARSSSRRSLSPPRYDD</sequence>
<dbReference type="AlphaFoldDB" id="J0LHP7"/>
<feature type="compositionally biased region" description="Low complexity" evidence="1">
    <location>
        <begin position="346"/>
        <end position="366"/>
    </location>
</feature>
<evidence type="ECO:0000256" key="1">
    <source>
        <dbReference type="SAM" id="MobiDB-lite"/>
    </source>
</evidence>
<keyword evidence="2" id="KW-0472">Membrane</keyword>